<comment type="caution">
    <text evidence="2">The sequence shown here is derived from an EMBL/GenBank/DDBJ whole genome shotgun (WGS) entry which is preliminary data.</text>
</comment>
<organism evidence="2 3">
    <name type="scientific">Rhipicephalus microplus</name>
    <name type="common">Cattle tick</name>
    <name type="synonym">Boophilus microplus</name>
    <dbReference type="NCBI Taxonomy" id="6941"/>
    <lineage>
        <taxon>Eukaryota</taxon>
        <taxon>Metazoa</taxon>
        <taxon>Ecdysozoa</taxon>
        <taxon>Arthropoda</taxon>
        <taxon>Chelicerata</taxon>
        <taxon>Arachnida</taxon>
        <taxon>Acari</taxon>
        <taxon>Parasitiformes</taxon>
        <taxon>Ixodida</taxon>
        <taxon>Ixodoidea</taxon>
        <taxon>Ixodidae</taxon>
        <taxon>Rhipicephalinae</taxon>
        <taxon>Rhipicephalus</taxon>
        <taxon>Boophilus</taxon>
    </lineage>
</organism>
<dbReference type="Proteomes" id="UP000821866">
    <property type="component" value="Chromosome 8"/>
</dbReference>
<dbReference type="AlphaFoldDB" id="A0A9J6DBH6"/>
<reference evidence="2" key="2">
    <citation type="submission" date="2021-09" db="EMBL/GenBank/DDBJ databases">
        <authorList>
            <person name="Jia N."/>
            <person name="Wang J."/>
            <person name="Shi W."/>
            <person name="Du L."/>
            <person name="Sun Y."/>
            <person name="Zhan W."/>
            <person name="Jiang J."/>
            <person name="Wang Q."/>
            <person name="Zhang B."/>
            <person name="Ji P."/>
            <person name="Sakyi L.B."/>
            <person name="Cui X."/>
            <person name="Yuan T."/>
            <person name="Jiang B."/>
            <person name="Yang W."/>
            <person name="Lam T.T.-Y."/>
            <person name="Chang Q."/>
            <person name="Ding S."/>
            <person name="Wang X."/>
            <person name="Zhu J."/>
            <person name="Ruan X."/>
            <person name="Zhao L."/>
            <person name="Wei J."/>
            <person name="Que T."/>
            <person name="Du C."/>
            <person name="Cheng J."/>
            <person name="Dai P."/>
            <person name="Han X."/>
            <person name="Huang E."/>
            <person name="Gao Y."/>
            <person name="Liu J."/>
            <person name="Shao H."/>
            <person name="Ye R."/>
            <person name="Li L."/>
            <person name="Wei W."/>
            <person name="Wang X."/>
            <person name="Wang C."/>
            <person name="Huo Q."/>
            <person name="Li W."/>
            <person name="Guo W."/>
            <person name="Chen H."/>
            <person name="Chen S."/>
            <person name="Zhou L."/>
            <person name="Zhou L."/>
            <person name="Ni X."/>
            <person name="Tian J."/>
            <person name="Zhou Y."/>
            <person name="Sheng Y."/>
            <person name="Liu T."/>
            <person name="Pan Y."/>
            <person name="Xia L."/>
            <person name="Li J."/>
            <person name="Zhao F."/>
            <person name="Cao W."/>
        </authorList>
    </citation>
    <scope>NUCLEOTIDE SEQUENCE</scope>
    <source>
        <strain evidence="2">Rmic-2018</strain>
        <tissue evidence="2">Larvae</tissue>
    </source>
</reference>
<dbReference type="EMBL" id="JABSTU010000010">
    <property type="protein sequence ID" value="KAH8019182.1"/>
    <property type="molecule type" value="Genomic_DNA"/>
</dbReference>
<name>A0A9J6DBH6_RHIMP</name>
<feature type="compositionally biased region" description="Basic and acidic residues" evidence="1">
    <location>
        <begin position="87"/>
        <end position="113"/>
    </location>
</feature>
<sequence length="133" mass="15011">MLELLQSVAANQALEDAAETLVFPDTRFFRHLFSPVKDRYVTLPHLFRLAHGFQELLEARRHTPSAAGEQALRRLQAAKGRPTGVAERGRQMHLHEPRDENSFEAGRRAESRLPHTPPSRSESRDVTGLHVAS</sequence>
<feature type="region of interest" description="Disordered" evidence="1">
    <location>
        <begin position="75"/>
        <end position="133"/>
    </location>
</feature>
<proteinExistence type="predicted"/>
<reference evidence="2" key="1">
    <citation type="journal article" date="2020" name="Cell">
        <title>Large-Scale Comparative Analyses of Tick Genomes Elucidate Their Genetic Diversity and Vector Capacities.</title>
        <authorList>
            <consortium name="Tick Genome and Microbiome Consortium (TIGMIC)"/>
            <person name="Jia N."/>
            <person name="Wang J."/>
            <person name="Shi W."/>
            <person name="Du L."/>
            <person name="Sun Y."/>
            <person name="Zhan W."/>
            <person name="Jiang J.F."/>
            <person name="Wang Q."/>
            <person name="Zhang B."/>
            <person name="Ji P."/>
            <person name="Bell-Sakyi L."/>
            <person name="Cui X.M."/>
            <person name="Yuan T.T."/>
            <person name="Jiang B.G."/>
            <person name="Yang W.F."/>
            <person name="Lam T.T."/>
            <person name="Chang Q.C."/>
            <person name="Ding S.J."/>
            <person name="Wang X.J."/>
            <person name="Zhu J.G."/>
            <person name="Ruan X.D."/>
            <person name="Zhao L."/>
            <person name="Wei J.T."/>
            <person name="Ye R.Z."/>
            <person name="Que T.C."/>
            <person name="Du C.H."/>
            <person name="Zhou Y.H."/>
            <person name="Cheng J.X."/>
            <person name="Dai P.F."/>
            <person name="Guo W.B."/>
            <person name="Han X.H."/>
            <person name="Huang E.J."/>
            <person name="Li L.F."/>
            <person name="Wei W."/>
            <person name="Gao Y.C."/>
            <person name="Liu J.Z."/>
            <person name="Shao H.Z."/>
            <person name="Wang X."/>
            <person name="Wang C.C."/>
            <person name="Yang T.C."/>
            <person name="Huo Q.B."/>
            <person name="Li W."/>
            <person name="Chen H.Y."/>
            <person name="Chen S.E."/>
            <person name="Zhou L.G."/>
            <person name="Ni X.B."/>
            <person name="Tian J.H."/>
            <person name="Sheng Y."/>
            <person name="Liu T."/>
            <person name="Pan Y.S."/>
            <person name="Xia L.Y."/>
            <person name="Li J."/>
            <person name="Zhao F."/>
            <person name="Cao W.C."/>
        </authorList>
    </citation>
    <scope>NUCLEOTIDE SEQUENCE</scope>
    <source>
        <strain evidence="2">Rmic-2018</strain>
    </source>
</reference>
<evidence type="ECO:0000313" key="3">
    <source>
        <dbReference type="Proteomes" id="UP000821866"/>
    </source>
</evidence>
<keyword evidence="3" id="KW-1185">Reference proteome</keyword>
<protein>
    <submittedName>
        <fullName evidence="2">Uncharacterized protein</fullName>
    </submittedName>
</protein>
<gene>
    <name evidence="2" type="ORF">HPB51_017409</name>
</gene>
<evidence type="ECO:0000313" key="2">
    <source>
        <dbReference type="EMBL" id="KAH8019182.1"/>
    </source>
</evidence>
<accession>A0A9J6DBH6</accession>
<evidence type="ECO:0000256" key="1">
    <source>
        <dbReference type="SAM" id="MobiDB-lite"/>
    </source>
</evidence>